<dbReference type="Pfam" id="PF00168">
    <property type="entry name" value="C2"/>
    <property type="match status" value="1"/>
</dbReference>
<feature type="compositionally biased region" description="Acidic residues" evidence="7">
    <location>
        <begin position="1100"/>
        <end position="1124"/>
    </location>
</feature>
<dbReference type="InterPro" id="IPR031139">
    <property type="entry name" value="RPGRIP1_fam"/>
</dbReference>
<dbReference type="CDD" id="cd00030">
    <property type="entry name" value="C2"/>
    <property type="match status" value="1"/>
</dbReference>
<evidence type="ECO:0000256" key="7">
    <source>
        <dbReference type="SAM" id="MobiDB-lite"/>
    </source>
</evidence>
<feature type="domain" description="C2" evidence="8">
    <location>
        <begin position="769"/>
        <end position="893"/>
    </location>
</feature>
<evidence type="ECO:0000313" key="9">
    <source>
        <dbReference type="EMBL" id="KAK7498849.1"/>
    </source>
</evidence>
<feature type="coiled-coil region" evidence="6">
    <location>
        <begin position="100"/>
        <end position="131"/>
    </location>
</feature>
<comment type="similarity">
    <text evidence="2">Belongs to the RPGRIP1 family.</text>
</comment>
<evidence type="ECO:0000256" key="1">
    <source>
        <dbReference type="ARBA" id="ARBA00004138"/>
    </source>
</evidence>
<reference evidence="9 10" key="1">
    <citation type="journal article" date="2023" name="Sci. Data">
        <title>Genome assembly of the Korean intertidal mud-creeper Batillaria attramentaria.</title>
        <authorList>
            <person name="Patra A.K."/>
            <person name="Ho P.T."/>
            <person name="Jun S."/>
            <person name="Lee S.J."/>
            <person name="Kim Y."/>
            <person name="Won Y.J."/>
        </authorList>
    </citation>
    <scope>NUCLEOTIDE SEQUENCE [LARGE SCALE GENOMIC DNA]</scope>
    <source>
        <strain evidence="9">Wonlab-2016</strain>
    </source>
</reference>
<name>A0ABD0LIN5_9CAEN</name>
<feature type="region of interest" description="Disordered" evidence="7">
    <location>
        <begin position="1032"/>
        <end position="1163"/>
    </location>
</feature>
<feature type="region of interest" description="Disordered" evidence="7">
    <location>
        <begin position="175"/>
        <end position="197"/>
    </location>
</feature>
<evidence type="ECO:0000256" key="3">
    <source>
        <dbReference type="ARBA" id="ARBA00023054"/>
    </source>
</evidence>
<dbReference type="GO" id="GO:0005929">
    <property type="term" value="C:cilium"/>
    <property type="evidence" value="ECO:0007669"/>
    <property type="project" value="UniProtKB-SubCell"/>
</dbReference>
<gene>
    <name evidence="9" type="ORF">BaRGS_00009941</name>
</gene>
<evidence type="ECO:0000259" key="8">
    <source>
        <dbReference type="PROSITE" id="PS50004"/>
    </source>
</evidence>
<dbReference type="PANTHER" id="PTHR14240">
    <property type="entry name" value="RETINITIS PIGMENTOSA GTPASE REGULATOR-INTERACTING PROTEIN"/>
    <property type="match status" value="1"/>
</dbReference>
<comment type="caution">
    <text evidence="9">The sequence shown here is derived from an EMBL/GenBank/DDBJ whole genome shotgun (WGS) entry which is preliminary data.</text>
</comment>
<dbReference type="PROSITE" id="PS50004">
    <property type="entry name" value="C2"/>
    <property type="match status" value="1"/>
</dbReference>
<feature type="compositionally biased region" description="Pro residues" evidence="7">
    <location>
        <begin position="1088"/>
        <end position="1098"/>
    </location>
</feature>
<dbReference type="FunFam" id="2.60.40.150:FF:000073">
    <property type="entry name" value="protein fantom isoform X1"/>
    <property type="match status" value="1"/>
</dbReference>
<keyword evidence="3 6" id="KW-0175">Coiled coil</keyword>
<dbReference type="InterPro" id="IPR041091">
    <property type="entry name" value="RPGRIP1_C"/>
</dbReference>
<dbReference type="EMBL" id="JACVVK020000048">
    <property type="protein sequence ID" value="KAK7498849.1"/>
    <property type="molecule type" value="Genomic_DNA"/>
</dbReference>
<dbReference type="Pfam" id="PF18111">
    <property type="entry name" value="RPGR1_C"/>
    <property type="match status" value="1"/>
</dbReference>
<evidence type="ECO:0000256" key="5">
    <source>
        <dbReference type="ARBA" id="ARBA00023273"/>
    </source>
</evidence>
<evidence type="ECO:0000256" key="4">
    <source>
        <dbReference type="ARBA" id="ARBA00023069"/>
    </source>
</evidence>
<dbReference type="InterPro" id="IPR000008">
    <property type="entry name" value="C2_dom"/>
</dbReference>
<feature type="coiled-coil region" evidence="6">
    <location>
        <begin position="201"/>
        <end position="437"/>
    </location>
</feature>
<keyword evidence="10" id="KW-1185">Reference proteome</keyword>
<keyword evidence="4" id="KW-0969">Cilium</keyword>
<keyword evidence="5" id="KW-0966">Cell projection</keyword>
<accession>A0ABD0LIN5</accession>
<dbReference type="SUPFAM" id="SSF49562">
    <property type="entry name" value="C2 domain (Calcium/lipid-binding domain, CaLB)"/>
    <property type="match status" value="2"/>
</dbReference>
<evidence type="ECO:0000256" key="2">
    <source>
        <dbReference type="ARBA" id="ARBA00006042"/>
    </source>
</evidence>
<feature type="region of interest" description="Disordered" evidence="7">
    <location>
        <begin position="932"/>
        <end position="971"/>
    </location>
</feature>
<comment type="subcellular location">
    <subcellularLocation>
        <location evidence="1">Cell projection</location>
        <location evidence="1">Cilium</location>
    </subcellularLocation>
</comment>
<dbReference type="SMART" id="SM00239">
    <property type="entry name" value="C2"/>
    <property type="match status" value="1"/>
</dbReference>
<sequence>MADDSVPVKDTSNNAFKNPGPHPVLDAKAAQQRRMVAKWSRDELEDKYLRIHEENLLLKKHARKQEDKIKRMATKLLRLVNDKKKHDHQEIGKTAHDPAVEEKMLEMQEKLQNLEKVNAQLRDKLVLAKQQAQAVGSTKRVAPYPYVQSRINTGIPKHQTVQIDPRIAKNIRVVGPQHESPKRSAPMPHSPPSNRFGHSLLEETRAQKQHLEDNIEQLQEQLNLYEMEIENLREQNRLREAEYEEDIIKIKQRITSEQRQSVQENIDMIKLQREVKEKSTRLITLQEKYSALDENTRVLRHNHDQILMEMERLNVQLKEEQNRVLMLQNELKMSSTHQKRMVELQEQVIDLQREVDTLKEANEKLVSSAFDLEREREWRQRENKLKVQIAQLEATLKSDLGEKGSIIDRYANERDAHEKLQQEFRELQIQYFTMKEQFDDMQEKLKFFTKESALDMTELEDALVLVKQKKQKMAAPPDFLQQVDTELDKDHKRQLLELQAEYAETVHELEKTRNMLVVQHKINKDYQKELEMGNQQMQDLRKEYELKLDEYARLLDIRAARIKKLEAQLRDVAYGTRQYRIQPPDDEVESSMDFDETIQLERGQNLFEVHIQKVNLSEDAIRHIGDEEPAVFCTWEFFEFEIQSTPVLRGSRPAFDFTSQYVVKVDDFFLHYLQKQTCTLELHQSFGQEYRTVAACQLVFREIFDKPHGRIHGVATLTGVTDKDTGVGYGTVEYWVRLRVPMEQALRLYKERTKALGYLTANQMQATETLQALDETAARRPMENVNELHIKIIKCAKLKSRRTDVQPSPYCVYQFFDYRDHDTVIVRNSNNPEFHDHKTFPVPMTPDLDQYLCSTHLHIFVFDDADPEQASYIGLVKIPLMPLRHKKELKGTFELEHPNAKAPSSTERPPSLGTMDVELYWQHEYIIPKKPKHTPLEMDAAPEETPVKLPAPAKGPVRRRQERSGPTATSTPFLKEKLEGVESQVITAKAAPTAAASPKPAARRRVKLHEEAEPGNLVQDTVSKVVSDFMPQTSESISSVPAPPGPQEQYSTEEEELVARPTPPRSSLNIESGSASEEDRAYRQPVQKQPPVPQPPPEQSMEDDEESMAEEIEEEVVQEGEDDAGSTLREEEITQPHPAPTPQVLSDGKVSESESEPTKIETDSEGVITVAPSTKRKSKMPKASDQVTVVVSHLSLDEESAVMINPDIKQLFVAYNFLGLPPDETETPFSLPKPKPYHSIHFNFSKTVQVDMEHHYERRQLLAAKLLPDDPEHGKIKFTVVSEPPDDDQDADCEDVGEATVSVLDILKNKKDVKDQDIDIVDVHDHTKVIGQLNLTVECLAALQAVDLEMQVDGTY</sequence>
<proteinExistence type="inferred from homology"/>
<evidence type="ECO:0000256" key="6">
    <source>
        <dbReference type="SAM" id="Coils"/>
    </source>
</evidence>
<dbReference type="PANTHER" id="PTHR14240:SF1">
    <property type="entry name" value="PROTEIN FANTOM-RELATED"/>
    <property type="match status" value="1"/>
</dbReference>
<feature type="compositionally biased region" description="Polar residues" evidence="7">
    <location>
        <begin position="1065"/>
        <end position="1075"/>
    </location>
</feature>
<protein>
    <recommendedName>
        <fullName evidence="8">C2 domain-containing protein</fullName>
    </recommendedName>
</protein>
<dbReference type="Pfam" id="PF11618">
    <property type="entry name" value="C2-C2_1"/>
    <property type="match status" value="1"/>
</dbReference>
<dbReference type="Gene3D" id="2.60.40.150">
    <property type="entry name" value="C2 domain"/>
    <property type="match status" value="3"/>
</dbReference>
<feature type="region of interest" description="Disordered" evidence="7">
    <location>
        <begin position="1"/>
        <end position="24"/>
    </location>
</feature>
<dbReference type="Proteomes" id="UP001519460">
    <property type="component" value="Unassembled WGS sequence"/>
</dbReference>
<dbReference type="InterPro" id="IPR021656">
    <property type="entry name" value="C2-C2_1"/>
</dbReference>
<feature type="coiled-coil region" evidence="6">
    <location>
        <begin position="495"/>
        <end position="557"/>
    </location>
</feature>
<evidence type="ECO:0000313" key="10">
    <source>
        <dbReference type="Proteomes" id="UP001519460"/>
    </source>
</evidence>
<feature type="compositionally biased region" description="Basic and acidic residues" evidence="7">
    <location>
        <begin position="1149"/>
        <end position="1162"/>
    </location>
</feature>
<dbReference type="InterPro" id="IPR035892">
    <property type="entry name" value="C2_domain_sf"/>
</dbReference>
<organism evidence="9 10">
    <name type="scientific">Batillaria attramentaria</name>
    <dbReference type="NCBI Taxonomy" id="370345"/>
    <lineage>
        <taxon>Eukaryota</taxon>
        <taxon>Metazoa</taxon>
        <taxon>Spiralia</taxon>
        <taxon>Lophotrochozoa</taxon>
        <taxon>Mollusca</taxon>
        <taxon>Gastropoda</taxon>
        <taxon>Caenogastropoda</taxon>
        <taxon>Sorbeoconcha</taxon>
        <taxon>Cerithioidea</taxon>
        <taxon>Batillariidae</taxon>
        <taxon>Batillaria</taxon>
    </lineage>
</organism>
<dbReference type="GO" id="GO:0005856">
    <property type="term" value="C:cytoskeleton"/>
    <property type="evidence" value="ECO:0007669"/>
    <property type="project" value="UniProtKB-ARBA"/>
</dbReference>